<reference evidence="2" key="1">
    <citation type="submission" date="2021-01" db="EMBL/GenBank/DDBJ databases">
        <authorList>
            <consortium name="Genoscope - CEA"/>
            <person name="William W."/>
        </authorList>
    </citation>
    <scope>NUCLEOTIDE SEQUENCE</scope>
</reference>
<gene>
    <name evidence="2" type="ORF">PPRIM_AZ9-3.1.T0330231</name>
</gene>
<comment type="caution">
    <text evidence="2">The sequence shown here is derived from an EMBL/GenBank/DDBJ whole genome shotgun (WGS) entry which is preliminary data.</text>
</comment>
<dbReference type="AlphaFoldDB" id="A0A8S1L571"/>
<dbReference type="Proteomes" id="UP000688137">
    <property type="component" value="Unassembled WGS sequence"/>
</dbReference>
<evidence type="ECO:0000313" key="2">
    <source>
        <dbReference type="EMBL" id="CAD8062627.1"/>
    </source>
</evidence>
<accession>A0A8S1L571</accession>
<feature type="transmembrane region" description="Helical" evidence="1">
    <location>
        <begin position="30"/>
        <end position="47"/>
    </location>
</feature>
<organism evidence="2 3">
    <name type="scientific">Paramecium primaurelia</name>
    <dbReference type="NCBI Taxonomy" id="5886"/>
    <lineage>
        <taxon>Eukaryota</taxon>
        <taxon>Sar</taxon>
        <taxon>Alveolata</taxon>
        <taxon>Ciliophora</taxon>
        <taxon>Intramacronucleata</taxon>
        <taxon>Oligohymenophorea</taxon>
        <taxon>Peniculida</taxon>
        <taxon>Parameciidae</taxon>
        <taxon>Paramecium</taxon>
    </lineage>
</organism>
<protein>
    <submittedName>
        <fullName evidence="2">Uncharacterized protein</fullName>
    </submittedName>
</protein>
<dbReference type="OMA" id="ICNFKTK"/>
<keyword evidence="1" id="KW-1133">Transmembrane helix</keyword>
<keyword evidence="3" id="KW-1185">Reference proteome</keyword>
<evidence type="ECO:0000313" key="3">
    <source>
        <dbReference type="Proteomes" id="UP000688137"/>
    </source>
</evidence>
<sequence length="373" mass="41523">MYVLNDECAQIDICNFKTKNFYSVFDINKLIMRTFVALCLVAAVFAIDTNKFAVLLQAGTKGNDAVESVYNLLRDLKTENVNVQAAADRKNNTDEEIFTQVIGDLTNVASLNKQQWESLGAVRTDVEAQIRDGYSWLAWAEARLAEIERRNAQLQDQRCWANGLFVRSLADHADAVAVVQLLQQDVAGWLTNNAGVELVQKAETIADKLSAYSHLFQQDAIQKFQSLAEVKRDGTTGEQVLSILADLQAELEGTLATLQEQEIHAAFALAKYVSDTNAEVAWLNSEHERRTGLVEKLETQLPAVLAQQAKALKLWKDSLNAVAGATADLEEKREFYASETARRQEENAIIDVVIQLFKDQVRALASQTSLGRK</sequence>
<proteinExistence type="predicted"/>
<name>A0A8S1L571_PARPR</name>
<keyword evidence="1" id="KW-0812">Transmembrane</keyword>
<evidence type="ECO:0000256" key="1">
    <source>
        <dbReference type="SAM" id="Phobius"/>
    </source>
</evidence>
<keyword evidence="1" id="KW-0472">Membrane</keyword>
<dbReference type="EMBL" id="CAJJDM010000032">
    <property type="protein sequence ID" value="CAD8062627.1"/>
    <property type="molecule type" value="Genomic_DNA"/>
</dbReference>